<dbReference type="InterPro" id="IPR003382">
    <property type="entry name" value="Flavoprotein"/>
</dbReference>
<feature type="binding site" evidence="3">
    <location>
        <position position="297"/>
    </location>
    <ligand>
        <name>CTP</name>
        <dbReference type="ChEBI" id="CHEBI:37563"/>
    </ligand>
</feature>
<accession>A0A7C4CA63</accession>
<dbReference type="SUPFAM" id="SSF102645">
    <property type="entry name" value="CoaB-like"/>
    <property type="match status" value="1"/>
</dbReference>
<dbReference type="GO" id="GO:0004632">
    <property type="term" value="F:phosphopantothenate--cysteine ligase activity"/>
    <property type="evidence" value="ECO:0007669"/>
    <property type="project" value="UniProtKB-UniRule"/>
</dbReference>
<dbReference type="Gene3D" id="3.40.50.1950">
    <property type="entry name" value="Flavin prenyltransferase-like"/>
    <property type="match status" value="1"/>
</dbReference>
<comment type="similarity">
    <text evidence="3 4">In the N-terminal section; belongs to the HFCD (homo-oligomeric flavin containing Cys decarboxylase) superfamily.</text>
</comment>
<dbReference type="InterPro" id="IPR035929">
    <property type="entry name" value="CoaB-like_sf"/>
</dbReference>
<keyword evidence="3 4" id="KW-0285">Flavoprotein</keyword>
<dbReference type="HAMAP" id="MF_02225">
    <property type="entry name" value="CoaBC"/>
    <property type="match status" value="1"/>
</dbReference>
<evidence type="ECO:0000259" key="6">
    <source>
        <dbReference type="Pfam" id="PF04127"/>
    </source>
</evidence>
<dbReference type="Pfam" id="PF02441">
    <property type="entry name" value="Flavoprotein"/>
    <property type="match status" value="1"/>
</dbReference>
<keyword evidence="1 3" id="KW-0210">Decarboxylase</keyword>
<proteinExistence type="inferred from homology"/>
<organism evidence="7">
    <name type="scientific">candidate division WOR-3 bacterium</name>
    <dbReference type="NCBI Taxonomy" id="2052148"/>
    <lineage>
        <taxon>Bacteria</taxon>
        <taxon>Bacteria division WOR-3</taxon>
    </lineage>
</organism>
<dbReference type="GO" id="GO:0004633">
    <property type="term" value="F:phosphopantothenoylcysteine decarboxylase activity"/>
    <property type="evidence" value="ECO:0007669"/>
    <property type="project" value="UniProtKB-UniRule"/>
</dbReference>
<name>A0A7C4CA63_UNCW3</name>
<evidence type="ECO:0000256" key="2">
    <source>
        <dbReference type="ARBA" id="ARBA00023239"/>
    </source>
</evidence>
<feature type="active site" description="Proton donor" evidence="3">
    <location>
        <position position="174"/>
    </location>
</feature>
<evidence type="ECO:0000256" key="3">
    <source>
        <dbReference type="HAMAP-Rule" id="MF_02225"/>
    </source>
</evidence>
<protein>
    <recommendedName>
        <fullName evidence="3">Coenzyme A biosynthesis bifunctional protein CoaBC</fullName>
    </recommendedName>
    <alternativeName>
        <fullName evidence="3">DNA/pantothenate metabolism flavoprotein</fullName>
    </alternativeName>
    <alternativeName>
        <fullName evidence="3">Phosphopantothenoylcysteine synthetase/decarboxylase</fullName>
        <shortName evidence="3">PPCS-PPCDC</shortName>
    </alternativeName>
    <domain>
        <recommendedName>
            <fullName evidence="3">Phosphopantothenoylcysteine decarboxylase</fullName>
            <shortName evidence="3">PPC decarboxylase</shortName>
            <shortName evidence="3">PPC-DC</shortName>
            <ecNumber evidence="3">4.1.1.36</ecNumber>
        </recommendedName>
        <alternativeName>
            <fullName evidence="3">CoaC</fullName>
        </alternativeName>
    </domain>
    <domain>
        <recommendedName>
            <fullName evidence="3">Phosphopantothenate--cysteine ligase</fullName>
            <ecNumber evidence="3">6.3.2.5</ecNumber>
        </recommendedName>
        <alternativeName>
            <fullName evidence="3">CoaB</fullName>
        </alternativeName>
        <alternativeName>
            <fullName evidence="3">Phosphopantothenoylcysteine synthetase</fullName>
            <shortName evidence="3">PPC synthetase</shortName>
            <shortName evidence="3">PPC-S</shortName>
        </alternativeName>
    </domain>
</protein>
<feature type="binding site" evidence="3">
    <location>
        <position position="307"/>
    </location>
    <ligand>
        <name>CTP</name>
        <dbReference type="ChEBI" id="CHEBI:37563"/>
    </ligand>
</feature>
<dbReference type="GO" id="GO:0071513">
    <property type="term" value="C:phosphopantothenoylcysteine decarboxylase complex"/>
    <property type="evidence" value="ECO:0007669"/>
    <property type="project" value="TreeGrafter"/>
</dbReference>
<dbReference type="SUPFAM" id="SSF52507">
    <property type="entry name" value="Homo-oligomeric flavin-containing Cys decarboxylases, HFCD"/>
    <property type="match status" value="1"/>
</dbReference>
<comment type="catalytic activity">
    <reaction evidence="3 4">
        <text>(R)-4'-phosphopantothenate + L-cysteine + CTP = N-[(R)-4-phosphopantothenoyl]-L-cysteine + CMP + diphosphate + H(+)</text>
        <dbReference type="Rhea" id="RHEA:19397"/>
        <dbReference type="ChEBI" id="CHEBI:10986"/>
        <dbReference type="ChEBI" id="CHEBI:15378"/>
        <dbReference type="ChEBI" id="CHEBI:33019"/>
        <dbReference type="ChEBI" id="CHEBI:35235"/>
        <dbReference type="ChEBI" id="CHEBI:37563"/>
        <dbReference type="ChEBI" id="CHEBI:59458"/>
        <dbReference type="ChEBI" id="CHEBI:60377"/>
        <dbReference type="EC" id="6.3.2.5"/>
    </reaction>
</comment>
<keyword evidence="3 4" id="KW-0436">Ligase</keyword>
<dbReference type="Gene3D" id="3.40.50.10300">
    <property type="entry name" value="CoaB-like"/>
    <property type="match status" value="1"/>
</dbReference>
<comment type="pathway">
    <text evidence="3 4">Cofactor biosynthesis; coenzyme A biosynthesis; CoA from (R)-pantothenate: step 3/5.</text>
</comment>
<feature type="region of interest" description="Phosphopantothenate--cysteine ligase" evidence="3">
    <location>
        <begin position="209"/>
        <end position="419"/>
    </location>
</feature>
<feature type="binding site" evidence="3">
    <location>
        <begin position="321"/>
        <end position="324"/>
    </location>
    <ligand>
        <name>CTP</name>
        <dbReference type="ChEBI" id="CHEBI:37563"/>
    </ligand>
</feature>
<evidence type="ECO:0000256" key="1">
    <source>
        <dbReference type="ARBA" id="ARBA00022793"/>
    </source>
</evidence>
<dbReference type="EC" id="6.3.2.5" evidence="3"/>
<dbReference type="EC" id="4.1.1.36" evidence="3"/>
<comment type="cofactor">
    <cofactor evidence="3">
        <name>Mg(2+)</name>
        <dbReference type="ChEBI" id="CHEBI:18420"/>
    </cofactor>
</comment>
<dbReference type="Pfam" id="PF04127">
    <property type="entry name" value="DFP"/>
    <property type="match status" value="1"/>
</dbReference>
<dbReference type="UniPathway" id="UPA00241">
    <property type="reaction ID" value="UER00353"/>
</dbReference>
<comment type="caution">
    <text evidence="3">Lacks conserved residue(s) required for the propagation of feature annotation.</text>
</comment>
<dbReference type="PANTHER" id="PTHR14359">
    <property type="entry name" value="HOMO-OLIGOMERIC FLAVIN CONTAINING CYS DECARBOXYLASE FAMILY"/>
    <property type="match status" value="1"/>
</dbReference>
<feature type="domain" description="Flavoprotein" evidence="5">
    <location>
        <begin position="13"/>
        <end position="193"/>
    </location>
</feature>
<dbReference type="InterPro" id="IPR005252">
    <property type="entry name" value="CoaBC"/>
</dbReference>
<dbReference type="InterPro" id="IPR007085">
    <property type="entry name" value="DNA/pantothenate-metab_flavo_C"/>
</dbReference>
<dbReference type="EMBL" id="DSUT01000026">
    <property type="protein sequence ID" value="HGK27612.1"/>
    <property type="molecule type" value="Genomic_DNA"/>
</dbReference>
<comment type="function">
    <text evidence="3">Catalyzes two sequential steps in the biosynthesis of coenzyme A. In the first step cysteine is conjugated to 4'-phosphopantothenate to form 4-phosphopantothenoylcysteine. In the second step the latter compound is decarboxylated to form 4'-phosphopantotheine.</text>
</comment>
<keyword evidence="3" id="KW-0479">Metal-binding</keyword>
<gene>
    <name evidence="3 7" type="primary">coaBC</name>
    <name evidence="7" type="ORF">ENS41_01475</name>
</gene>
<evidence type="ECO:0000259" key="5">
    <source>
        <dbReference type="Pfam" id="PF02441"/>
    </source>
</evidence>
<keyword evidence="3" id="KW-0511">Multifunctional enzyme</keyword>
<feature type="region of interest" description="Phosphopantothenoylcysteine decarboxylase" evidence="3">
    <location>
        <begin position="1"/>
        <end position="208"/>
    </location>
</feature>
<evidence type="ECO:0000256" key="4">
    <source>
        <dbReference type="RuleBase" id="RU364078"/>
    </source>
</evidence>
<dbReference type="GO" id="GO:0010181">
    <property type="term" value="F:FMN binding"/>
    <property type="evidence" value="ECO:0007669"/>
    <property type="project" value="UniProtKB-UniRule"/>
</dbReference>
<keyword evidence="2 3" id="KW-0456">Lyase</keyword>
<comment type="similarity">
    <text evidence="3 4">In the C-terminal section; belongs to the PPC synthetase family.</text>
</comment>
<feature type="domain" description="DNA/pantothenate metabolism flavoprotein C-terminal" evidence="6">
    <location>
        <begin position="205"/>
        <end position="404"/>
    </location>
</feature>
<comment type="catalytic activity">
    <reaction evidence="3 4">
        <text>N-[(R)-4-phosphopantothenoyl]-L-cysteine + H(+) = (R)-4'-phosphopantetheine + CO2</text>
        <dbReference type="Rhea" id="RHEA:16793"/>
        <dbReference type="ChEBI" id="CHEBI:15378"/>
        <dbReference type="ChEBI" id="CHEBI:16526"/>
        <dbReference type="ChEBI" id="CHEBI:59458"/>
        <dbReference type="ChEBI" id="CHEBI:61723"/>
        <dbReference type="EC" id="4.1.1.36"/>
    </reaction>
</comment>
<dbReference type="GO" id="GO:0015941">
    <property type="term" value="P:pantothenate catabolic process"/>
    <property type="evidence" value="ECO:0007669"/>
    <property type="project" value="InterPro"/>
</dbReference>
<comment type="pathway">
    <text evidence="3 4">Cofactor biosynthesis; coenzyme A biosynthesis; CoA from (R)-pantothenate: step 2/5.</text>
</comment>
<evidence type="ECO:0000313" key="7">
    <source>
        <dbReference type="EMBL" id="HGK27612.1"/>
    </source>
</evidence>
<feature type="binding site" evidence="3">
    <location>
        <position position="339"/>
    </location>
    <ligand>
        <name>CTP</name>
        <dbReference type="ChEBI" id="CHEBI:37563"/>
    </ligand>
</feature>
<feature type="binding site" evidence="3">
    <location>
        <position position="355"/>
    </location>
    <ligand>
        <name>CTP</name>
        <dbReference type="ChEBI" id="CHEBI:37563"/>
    </ligand>
</feature>
<keyword evidence="3 4" id="KW-0288">FMN</keyword>
<feature type="binding site" evidence="3">
    <location>
        <position position="351"/>
    </location>
    <ligand>
        <name>CTP</name>
        <dbReference type="ChEBI" id="CHEBI:37563"/>
    </ligand>
</feature>
<keyword evidence="3" id="KW-0460">Magnesium</keyword>
<comment type="cofactor">
    <cofactor evidence="3">
        <name>FMN</name>
        <dbReference type="ChEBI" id="CHEBI:58210"/>
    </cofactor>
    <text evidence="3">Binds 1 FMN per subunit.</text>
</comment>
<dbReference type="NCBIfam" id="TIGR00521">
    <property type="entry name" value="coaBC_dfp"/>
    <property type="match status" value="1"/>
</dbReference>
<comment type="caution">
    <text evidence="7">The sequence shown here is derived from an EMBL/GenBank/DDBJ whole genome shotgun (WGS) entry which is preliminary data.</text>
</comment>
<dbReference type="GO" id="GO:0015937">
    <property type="term" value="P:coenzyme A biosynthetic process"/>
    <property type="evidence" value="ECO:0007669"/>
    <property type="project" value="UniProtKB-UniRule"/>
</dbReference>
<dbReference type="GO" id="GO:0046872">
    <property type="term" value="F:metal ion binding"/>
    <property type="evidence" value="ECO:0007669"/>
    <property type="project" value="UniProtKB-KW"/>
</dbReference>
<dbReference type="PANTHER" id="PTHR14359:SF6">
    <property type="entry name" value="PHOSPHOPANTOTHENOYLCYSTEINE DECARBOXYLASE"/>
    <property type="match status" value="1"/>
</dbReference>
<dbReference type="AlphaFoldDB" id="A0A7C4CA63"/>
<reference evidence="7" key="1">
    <citation type="journal article" date="2020" name="mSystems">
        <title>Genome- and Community-Level Interaction Insights into Carbon Utilization and Element Cycling Functions of Hydrothermarchaeota in Hydrothermal Sediment.</title>
        <authorList>
            <person name="Zhou Z."/>
            <person name="Liu Y."/>
            <person name="Xu W."/>
            <person name="Pan J."/>
            <person name="Luo Z.H."/>
            <person name="Li M."/>
        </authorList>
    </citation>
    <scope>NUCLEOTIDE SEQUENCE [LARGE SCALE GENOMIC DNA]</scope>
    <source>
        <strain evidence="7">SpSt-488</strain>
    </source>
</reference>
<comment type="function">
    <text evidence="4">Catalyzes two steps in the biosynthesis of coenzyme A. In the first step cysteine is conjugated to 4'-phosphopantothenate to form 4-phosphopantothenoylcysteine, in the latter compound is decarboxylated to form 4'-phosphopantotheine.</text>
</comment>
<dbReference type="InterPro" id="IPR036551">
    <property type="entry name" value="Flavin_trans-like"/>
</dbReference>
<sequence>MAGSPLRRDRPPRILLGVTGGIAAYKALELVRFFRKEGWDVTVAMTSAGRRFVGAESFRALTGNPVALDLFPKSRPPRPTGPVEHVDLATSADLVIVAPATANIIGKLASGIADDLLSTLLLAVPQTTLAAGRVVIAPAMNTNMWQHSSVQTNIRRLREQGYVFVTPESGELACGTHGPGRMAEPATILEVCRTALHRKPTAALDGFSVVITAGRTEEPLDPVRIITNRSSGRLGVELCRAFAAAGADVSLVAGPMSVSAPSGIRVTHVSTTEEMLAAVRRLIPTAHALVMCAAVADYRPDHRARAKHHGSRLALRLERTPDILRAVAETGHRAVVVGFSLDASLARAQAKLKSKRLDLIVANPPATAGADTIQAALISRRGTVRRLPVLSKSEFARRLVGVVSRLLRRRRTCLEARKP</sequence>